<comment type="similarity">
    <text evidence="1">Belongs to the short-chain dehydrogenases/reductases (SDR) family.</text>
</comment>
<dbReference type="Proteomes" id="UP000236286">
    <property type="component" value="Unassembled WGS sequence"/>
</dbReference>
<dbReference type="AlphaFoldDB" id="A0A2J7TH36"/>
<name>A0A2J7TH36_METSI</name>
<dbReference type="PRINTS" id="PR00081">
    <property type="entry name" value="GDHRDH"/>
</dbReference>
<reference evidence="3 4" key="1">
    <citation type="submission" date="2017-10" db="EMBL/GenBank/DDBJ databases">
        <title>Genome announcement of Methylocella silvestris TVC from permafrost.</title>
        <authorList>
            <person name="Wang J."/>
            <person name="Geng K."/>
            <person name="Ul-Haque F."/>
            <person name="Crombie A.T."/>
            <person name="Street L.E."/>
            <person name="Wookey P.A."/>
            <person name="Murrell J.C."/>
            <person name="Pratscher J."/>
        </authorList>
    </citation>
    <scope>NUCLEOTIDE SEQUENCE [LARGE SCALE GENOMIC DNA]</scope>
    <source>
        <strain evidence="3 4">TVC</strain>
    </source>
</reference>
<dbReference type="PANTHER" id="PTHR43477">
    <property type="entry name" value="DIHYDROANTICAPSIN 7-DEHYDROGENASE"/>
    <property type="match status" value="1"/>
</dbReference>
<evidence type="ECO:0000313" key="4">
    <source>
        <dbReference type="Proteomes" id="UP000236286"/>
    </source>
</evidence>
<dbReference type="EMBL" id="PDZR01000010">
    <property type="protein sequence ID" value="PNG26078.1"/>
    <property type="molecule type" value="Genomic_DNA"/>
</dbReference>
<organism evidence="3 4">
    <name type="scientific">Methylocella silvestris</name>
    <dbReference type="NCBI Taxonomy" id="199596"/>
    <lineage>
        <taxon>Bacteria</taxon>
        <taxon>Pseudomonadati</taxon>
        <taxon>Pseudomonadota</taxon>
        <taxon>Alphaproteobacteria</taxon>
        <taxon>Hyphomicrobiales</taxon>
        <taxon>Beijerinckiaceae</taxon>
        <taxon>Methylocella</taxon>
    </lineage>
</organism>
<dbReference type="InterPro" id="IPR051122">
    <property type="entry name" value="SDR_DHRS6-like"/>
</dbReference>
<dbReference type="InterPro" id="IPR036291">
    <property type="entry name" value="NAD(P)-bd_dom_sf"/>
</dbReference>
<evidence type="ECO:0000313" key="3">
    <source>
        <dbReference type="EMBL" id="PNG26078.1"/>
    </source>
</evidence>
<keyword evidence="2" id="KW-0560">Oxidoreductase</keyword>
<dbReference type="PANTHER" id="PTHR43477:SF1">
    <property type="entry name" value="DIHYDROANTICAPSIN 7-DEHYDROGENASE"/>
    <property type="match status" value="1"/>
</dbReference>
<evidence type="ECO:0000256" key="2">
    <source>
        <dbReference type="ARBA" id="ARBA00023002"/>
    </source>
</evidence>
<dbReference type="Gene3D" id="3.40.50.720">
    <property type="entry name" value="NAD(P)-binding Rossmann-like Domain"/>
    <property type="match status" value="1"/>
</dbReference>
<dbReference type="InterPro" id="IPR002347">
    <property type="entry name" value="SDR_fam"/>
</dbReference>
<protein>
    <submittedName>
        <fullName evidence="3">Short-chain dehydrogenase</fullName>
    </submittedName>
</protein>
<evidence type="ECO:0000256" key="1">
    <source>
        <dbReference type="ARBA" id="ARBA00006484"/>
    </source>
</evidence>
<comment type="caution">
    <text evidence="3">The sequence shown here is derived from an EMBL/GenBank/DDBJ whole genome shotgun (WGS) entry which is preliminary data.</text>
</comment>
<gene>
    <name evidence="3" type="ORF">CR492_10215</name>
</gene>
<dbReference type="CDD" id="cd11731">
    <property type="entry name" value="Lin1944_like_SDR_c"/>
    <property type="match status" value="1"/>
</dbReference>
<sequence length="239" mass="25303">MALKDKRIIVLGGTSGIGLAVAEAAATDGAKVLVASRDEARIKRALTELPAGVEGYALDLSNAAAIEAFFDAVGPFDHLVYTAGESLKLSPLAEGDIASVRHFFEVRYWGAFMAARWGHRHIRTGGSIVFTSGVAAARPGPGWSVAASICGAMEGLTRALAVELAPMRVNIVSPGVVKTPLWREMPEEARESLYASEARRLPVGHVADAQEIAKGYLYLMRQTFVTGQTLVIDGGGLLV</sequence>
<dbReference type="SUPFAM" id="SSF51735">
    <property type="entry name" value="NAD(P)-binding Rossmann-fold domains"/>
    <property type="match status" value="1"/>
</dbReference>
<dbReference type="OrthoDB" id="9806974at2"/>
<dbReference type="Pfam" id="PF13561">
    <property type="entry name" value="adh_short_C2"/>
    <property type="match status" value="1"/>
</dbReference>
<accession>A0A2J7TH36</accession>
<dbReference type="RefSeq" id="WP_102843761.1">
    <property type="nucleotide sequence ID" value="NZ_PDZR01000010.1"/>
</dbReference>
<dbReference type="GO" id="GO:0016491">
    <property type="term" value="F:oxidoreductase activity"/>
    <property type="evidence" value="ECO:0007669"/>
    <property type="project" value="UniProtKB-KW"/>
</dbReference>
<proteinExistence type="inferred from homology"/>